<gene>
    <name evidence="4" type="ORF">O9K51_08427</name>
</gene>
<dbReference type="Proteomes" id="UP001163105">
    <property type="component" value="Unassembled WGS sequence"/>
</dbReference>
<dbReference type="Pfam" id="PF13517">
    <property type="entry name" value="FG-GAP_3"/>
    <property type="match status" value="3"/>
</dbReference>
<accession>A0AB34FJ95</accession>
<dbReference type="InterPro" id="IPR013517">
    <property type="entry name" value="FG-GAP"/>
</dbReference>
<dbReference type="EMBL" id="JAQHRD010000007">
    <property type="protein sequence ID" value="KAJ6439023.1"/>
    <property type="molecule type" value="Genomic_DNA"/>
</dbReference>
<dbReference type="Gene3D" id="2.130.10.130">
    <property type="entry name" value="Integrin alpha, N-terminal"/>
    <property type="match status" value="2"/>
</dbReference>
<feature type="compositionally biased region" description="Basic and acidic residues" evidence="2">
    <location>
        <begin position="345"/>
        <end position="354"/>
    </location>
</feature>
<protein>
    <submittedName>
        <fullName evidence="4">Lipase 1</fullName>
    </submittedName>
</protein>
<keyword evidence="5" id="KW-1185">Reference proteome</keyword>
<sequence>MRVQGGNDAELLNILNQCIFQWGVVNAEQVSAAKLAALDKNFDWAADYDWDALGRGCEGQLARSQALIESPSFSQKLDAVLDASKKKLAKGVGLMFYELNSWDPLGTTPWKRSNDDPLNGTFNGQQEIYAQITLLMDPDANFNHKYLMYKSQICYQTDDKVTFAGTEATGTMDDGYFAAWSGKTIQYIADHIGQSLEQRPNIILLHAGTNDMNPNHAISTEGNDPQGAADRLGNLIDKMIKACPDATILIGMIINTCDPNQSATTKRYQALVPGVAKKRRDAGHHVLAVDFTTFSTNMLQDCIHPTNEGYRLFGDYWYDFMTQIPRGWIKDPIGKGPDRKGGITENGGLDKHIPPPDWGRSPVQKTSKDFIRDAFQRANGNTQGACTGKPIFRATGKIALGLGHNGDWKYQKYWTDAGKVADGLHLDPHQVRLHDMNGDGKADYVWLDPRSGEIRCWLNNLPEPWSPAGTNNSIIGSGAGPARSVFIADMNGDGLEDYMVINPKNGAVKIWWNYGPDESWVNGWKFVEGGEIATEVPHANWETLRFPDINGDGRADYVYIGEGGALRHHMNTGTVGGQDVLFLAQGGIATGAAPDVTKLVFADMNGDGRDDYLIWEEKGGLTGFLNQSTQKEGVPLYINQGPAKTLADGIAQNPSSIRLADLDGDGKDDYLVLNPKSGELTAYLNDGEDRVSEPHNWHWKPIGSIASGLGPGRNVRFADIDGDGRDDYIYLNNKGGTTIYRNVFKRDGAGPHWVPLPQADASGISQRPDEISFYDINHDGKADYVWTSAIDSSVYVWLNNYPNSPAWIPQGKIASGLLG</sequence>
<dbReference type="AlphaFoldDB" id="A0AB34FJ95"/>
<dbReference type="PANTHER" id="PTHR46580">
    <property type="entry name" value="SENSOR KINASE-RELATED"/>
    <property type="match status" value="1"/>
</dbReference>
<evidence type="ECO:0000313" key="4">
    <source>
        <dbReference type="EMBL" id="KAJ6439023.1"/>
    </source>
</evidence>
<dbReference type="SUPFAM" id="SSF52266">
    <property type="entry name" value="SGNH hydrolase"/>
    <property type="match status" value="1"/>
</dbReference>
<comment type="caution">
    <text evidence="4">The sequence shown here is derived from an EMBL/GenBank/DDBJ whole genome shotgun (WGS) entry which is preliminary data.</text>
</comment>
<evidence type="ECO:0000313" key="5">
    <source>
        <dbReference type="Proteomes" id="UP001163105"/>
    </source>
</evidence>
<organism evidence="4 5">
    <name type="scientific">Purpureocillium lavendulum</name>
    <dbReference type="NCBI Taxonomy" id="1247861"/>
    <lineage>
        <taxon>Eukaryota</taxon>
        <taxon>Fungi</taxon>
        <taxon>Dikarya</taxon>
        <taxon>Ascomycota</taxon>
        <taxon>Pezizomycotina</taxon>
        <taxon>Sordariomycetes</taxon>
        <taxon>Hypocreomycetidae</taxon>
        <taxon>Hypocreales</taxon>
        <taxon>Ophiocordycipitaceae</taxon>
        <taxon>Purpureocillium</taxon>
    </lineage>
</organism>
<proteinExistence type="predicted"/>
<dbReference type="Pfam" id="PF13472">
    <property type="entry name" value="Lipase_GDSL_2"/>
    <property type="match status" value="1"/>
</dbReference>
<reference evidence="4" key="1">
    <citation type="submission" date="2023-01" db="EMBL/GenBank/DDBJ databases">
        <title>The growth and conidiation of Purpureocillium lavendulum are regulated by nitrogen source and histone H3K14 acetylation.</title>
        <authorList>
            <person name="Tang P."/>
            <person name="Han J."/>
            <person name="Zhang C."/>
            <person name="Tang P."/>
            <person name="Qi F."/>
            <person name="Zhang K."/>
            <person name="Liang L."/>
        </authorList>
    </citation>
    <scope>NUCLEOTIDE SEQUENCE</scope>
    <source>
        <strain evidence="4">YMF1.00683</strain>
    </source>
</reference>
<evidence type="ECO:0000259" key="3">
    <source>
        <dbReference type="Pfam" id="PF13472"/>
    </source>
</evidence>
<dbReference type="CDD" id="cd01833">
    <property type="entry name" value="XynB_like"/>
    <property type="match status" value="1"/>
</dbReference>
<dbReference type="InterPro" id="IPR013830">
    <property type="entry name" value="SGNH_hydro"/>
</dbReference>
<keyword evidence="1" id="KW-0732">Signal</keyword>
<dbReference type="PANTHER" id="PTHR46580:SF4">
    <property type="entry name" value="ATP_GTP-BINDING PROTEIN"/>
    <property type="match status" value="1"/>
</dbReference>
<name>A0AB34FJ95_9HYPO</name>
<dbReference type="SUPFAM" id="SSF69318">
    <property type="entry name" value="Integrin alpha N-terminal domain"/>
    <property type="match status" value="1"/>
</dbReference>
<feature type="region of interest" description="Disordered" evidence="2">
    <location>
        <begin position="345"/>
        <end position="364"/>
    </location>
</feature>
<evidence type="ECO:0000256" key="1">
    <source>
        <dbReference type="ARBA" id="ARBA00022729"/>
    </source>
</evidence>
<dbReference type="Gene3D" id="3.40.50.1110">
    <property type="entry name" value="SGNH hydrolase"/>
    <property type="match status" value="1"/>
</dbReference>
<dbReference type="InterPro" id="IPR036514">
    <property type="entry name" value="SGNH_hydro_sf"/>
</dbReference>
<dbReference type="InterPro" id="IPR028994">
    <property type="entry name" value="Integrin_alpha_N"/>
</dbReference>
<feature type="domain" description="SGNH hydrolase-type esterase" evidence="3">
    <location>
        <begin position="177"/>
        <end position="312"/>
    </location>
</feature>
<evidence type="ECO:0000256" key="2">
    <source>
        <dbReference type="SAM" id="MobiDB-lite"/>
    </source>
</evidence>